<dbReference type="AlphaFoldDB" id="A0A1H7J1W2"/>
<protein>
    <submittedName>
        <fullName evidence="1">Uncharacterized protein</fullName>
    </submittedName>
</protein>
<name>A0A1H7J1W2_OLID1</name>
<evidence type="ECO:0000313" key="2">
    <source>
        <dbReference type="Proteomes" id="UP000199421"/>
    </source>
</evidence>
<organism evidence="1 2">
    <name type="scientific">Olivibacter domesticus</name>
    <name type="common">Pseudosphingobacterium domesticum</name>
    <dbReference type="NCBI Taxonomy" id="407022"/>
    <lineage>
        <taxon>Bacteria</taxon>
        <taxon>Pseudomonadati</taxon>
        <taxon>Bacteroidota</taxon>
        <taxon>Sphingobacteriia</taxon>
        <taxon>Sphingobacteriales</taxon>
        <taxon>Sphingobacteriaceae</taxon>
        <taxon>Olivibacter</taxon>
    </lineage>
</organism>
<sequence>MVSTARCLSCVKIIDLQRKEYIFTDRDNSQIIAPTVGFGSRINYGR</sequence>
<dbReference type="EMBL" id="FOAF01000001">
    <property type="protein sequence ID" value="SEK68743.1"/>
    <property type="molecule type" value="Genomic_DNA"/>
</dbReference>
<dbReference type="Proteomes" id="UP000199421">
    <property type="component" value="Unassembled WGS sequence"/>
</dbReference>
<keyword evidence="2" id="KW-1185">Reference proteome</keyword>
<proteinExistence type="predicted"/>
<accession>A0A1H7J1W2</accession>
<reference evidence="2" key="1">
    <citation type="submission" date="2016-10" db="EMBL/GenBank/DDBJ databases">
        <authorList>
            <person name="Varghese N."/>
            <person name="Submissions S."/>
        </authorList>
    </citation>
    <scope>NUCLEOTIDE SEQUENCE [LARGE SCALE GENOMIC DNA]</scope>
    <source>
        <strain evidence="2">DSM 18733</strain>
    </source>
</reference>
<gene>
    <name evidence="1" type="ORF">SAMN05661044_00897</name>
</gene>
<dbReference type="STRING" id="407022.SAMN05661044_00897"/>
<evidence type="ECO:0000313" key="1">
    <source>
        <dbReference type="EMBL" id="SEK68743.1"/>
    </source>
</evidence>